<dbReference type="EMBL" id="MN517122">
    <property type="protein sequence ID" value="QKN22592.1"/>
    <property type="molecule type" value="Viral_cRNA"/>
</dbReference>
<reference evidence="1" key="1">
    <citation type="submission" date="2018-12" db="EMBL/GenBank/DDBJ databases">
        <authorList>
            <person name="Hughes H.R."/>
            <person name="Russell B.J."/>
            <person name="Lambert A.J."/>
        </authorList>
    </citation>
    <scope>NUCLEOTIDE SEQUENCE</scope>
    <source>
        <strain evidence="1">TBM3-204</strain>
    </source>
</reference>
<dbReference type="Pfam" id="PF11073">
    <property type="entry name" value="NSs"/>
    <property type="match status" value="1"/>
</dbReference>
<keyword evidence="4" id="KW-1185">Reference proteome</keyword>
<evidence type="ECO:0000313" key="1">
    <source>
        <dbReference type="EMBL" id="QCI62756.1"/>
    </source>
</evidence>
<reference evidence="3" key="3">
    <citation type="submission" date="2019-09" db="EMBL/GenBank/DDBJ databases">
        <authorList>
            <person name="Hughes H.R."/>
        </authorList>
    </citation>
    <scope>NUCLEOTIDE SEQUENCE</scope>
    <source>
        <strain evidence="3">TMB3-204</strain>
    </source>
</reference>
<proteinExistence type="predicted"/>
<accession>A0A4P8D7W4</accession>
<sequence length="250" mass="28421">MENYYIHDMPFVRRTGGRASVHFRASLSYIEWPVANYYGMEFPIKHYQVDLVSRARFNEFFDRGFLPLRISSEADSQVPVSPPEPEGIFEFLACQTEESISSANEEYMLEAISWPLGRPSLGFFRHYYNRGTRRSWIQRSMLASDLLNASGYDCLCCAFPKVYSNVLSIAQRMDLDLNLFTGNDIVKEICHIQCVKMMKAALMERSMGTQLSPSTELILTAMGEATGDRDPIMEELLKETAALPSPPPTP</sequence>
<evidence type="ECO:0000313" key="4">
    <source>
        <dbReference type="Proteomes" id="UP000501392"/>
    </source>
</evidence>
<dbReference type="KEGG" id="vg:65246757"/>
<evidence type="ECO:0000313" key="3">
    <source>
        <dbReference type="EMBL" id="QKN22592.1"/>
    </source>
</evidence>
<protein>
    <submittedName>
        <fullName evidence="1 3">NSs</fullName>
    </submittedName>
    <submittedName>
        <fullName evidence="2">Nonstructural protein NSS</fullName>
    </submittedName>
</protein>
<dbReference type="RefSeq" id="YP_010086078.1">
    <property type="nucleotide sequence ID" value="NC_055310.1"/>
</dbReference>
<organism evidence="1">
    <name type="scientific">Rio Grande virus</name>
    <dbReference type="NCBI Taxonomy" id="629740"/>
    <lineage>
        <taxon>Viruses</taxon>
        <taxon>Riboviria</taxon>
        <taxon>Orthornavirae</taxon>
        <taxon>Negarnaviricota</taxon>
        <taxon>Polyploviricotina</taxon>
        <taxon>Bunyaviricetes</taxon>
        <taxon>Hareavirales</taxon>
        <taxon>Phenuiviridae</taxon>
        <taxon>Phlebovirus</taxon>
        <taxon>Phlebovirus riograndense</taxon>
    </lineage>
</organism>
<dbReference type="Proteomes" id="UP000501392">
    <property type="component" value="Genome"/>
</dbReference>
<dbReference type="EMBL" id="MK330777">
    <property type="protein sequence ID" value="QCI62756.1"/>
    <property type="molecule type" value="Viral_cRNA"/>
</dbReference>
<dbReference type="EMBL" id="MK503255">
    <property type="protein sequence ID" value="QEI46452.1"/>
    <property type="molecule type" value="Viral_cRNA"/>
</dbReference>
<dbReference type="InterPro" id="IPR039434">
    <property type="entry name" value="NSs-like"/>
</dbReference>
<evidence type="ECO:0000313" key="2">
    <source>
        <dbReference type="EMBL" id="QEI46452.1"/>
    </source>
</evidence>
<dbReference type="GeneID" id="65246757"/>
<name>A0A4P8D7W4_9VIRU</name>
<reference evidence="2 4" key="2">
    <citation type="submission" date="2019-02" db="EMBL/GenBank/DDBJ databases">
        <title>Genetic characterization of Rio Grande virus, a new world phlebovirus isolated from pack rats in Texas.</title>
        <authorList>
            <person name="Miller M.M."/>
            <person name="Reeves W.K."/>
            <person name="Szymczak M."/>
        </authorList>
    </citation>
    <scope>NUCLEOTIDE SEQUENCE [LARGE SCALE GENOMIC DNA]</scope>
    <source>
        <strain evidence="2">TBM3-204</strain>
    </source>
</reference>